<reference evidence="1" key="1">
    <citation type="journal article" date="2015" name="Nature">
        <title>Complex archaea that bridge the gap between prokaryotes and eukaryotes.</title>
        <authorList>
            <person name="Spang A."/>
            <person name="Saw J.H."/>
            <person name="Jorgensen S.L."/>
            <person name="Zaremba-Niedzwiedzka K."/>
            <person name="Martijn J."/>
            <person name="Lind A.E."/>
            <person name="van Eijk R."/>
            <person name="Schleper C."/>
            <person name="Guy L."/>
            <person name="Ettema T.J."/>
        </authorList>
    </citation>
    <scope>NUCLEOTIDE SEQUENCE</scope>
</reference>
<accession>A0A0F9HZ73</accession>
<sequence>MGKREEYTSCMVPYMKGGGEGRKERFCVGAKICSGKAQDESSAKTLCAEAAAEAAANPKPPKKKRPKKVCTLQDLDAITTCVVENIDVGSLTSTNMTQVFGDALRKCSGGPVAKQKITTAKTALSKLDPESIKVMESLAKFTKQFSRS</sequence>
<name>A0A0F9HZ73_9ZZZZ</name>
<proteinExistence type="predicted"/>
<dbReference type="EMBL" id="LAZR01013761">
    <property type="protein sequence ID" value="KKM20467.1"/>
    <property type="molecule type" value="Genomic_DNA"/>
</dbReference>
<dbReference type="AlphaFoldDB" id="A0A0F9HZ73"/>
<protein>
    <submittedName>
        <fullName evidence="1">Uncharacterized protein</fullName>
    </submittedName>
</protein>
<comment type="caution">
    <text evidence="1">The sequence shown here is derived from an EMBL/GenBank/DDBJ whole genome shotgun (WGS) entry which is preliminary data.</text>
</comment>
<organism evidence="1">
    <name type="scientific">marine sediment metagenome</name>
    <dbReference type="NCBI Taxonomy" id="412755"/>
    <lineage>
        <taxon>unclassified sequences</taxon>
        <taxon>metagenomes</taxon>
        <taxon>ecological metagenomes</taxon>
    </lineage>
</organism>
<evidence type="ECO:0000313" key="1">
    <source>
        <dbReference type="EMBL" id="KKM20467.1"/>
    </source>
</evidence>
<gene>
    <name evidence="1" type="ORF">LCGC14_1645190</name>
</gene>